<dbReference type="Proteomes" id="UP001290861">
    <property type="component" value="Unassembled WGS sequence"/>
</dbReference>
<dbReference type="InterPro" id="IPR006153">
    <property type="entry name" value="Cation/H_exchanger_TM"/>
</dbReference>
<dbReference type="NCBIfam" id="NF003716">
    <property type="entry name" value="PRK05326.1-3"/>
    <property type="match status" value="1"/>
</dbReference>
<keyword evidence="2" id="KW-0813">Transport</keyword>
<dbReference type="PANTHER" id="PTHR32507">
    <property type="entry name" value="NA(+)/H(+) ANTIPORTER 1"/>
    <property type="match status" value="1"/>
</dbReference>
<dbReference type="InterPro" id="IPR000182">
    <property type="entry name" value="GNAT_dom"/>
</dbReference>
<evidence type="ECO:0000256" key="5">
    <source>
        <dbReference type="ARBA" id="ARBA00022538"/>
    </source>
</evidence>
<keyword evidence="4" id="KW-1003">Cell membrane</keyword>
<evidence type="ECO:0000259" key="11">
    <source>
        <dbReference type="PROSITE" id="PS51186"/>
    </source>
</evidence>
<dbReference type="PANTHER" id="PTHR32507:SF7">
    <property type="entry name" value="K(+)_H(+) ANTIPORTER NHAP2"/>
    <property type="match status" value="1"/>
</dbReference>
<dbReference type="SUPFAM" id="SSF116726">
    <property type="entry name" value="TrkA C-terminal domain-like"/>
    <property type="match status" value="1"/>
</dbReference>
<proteinExistence type="predicted"/>
<dbReference type="RefSeq" id="WP_322608044.1">
    <property type="nucleotide sequence ID" value="NZ_JARVCO010000007.1"/>
</dbReference>
<keyword evidence="5" id="KW-0633">Potassium transport</keyword>
<evidence type="ECO:0000256" key="10">
    <source>
        <dbReference type="SAM" id="Phobius"/>
    </source>
</evidence>
<dbReference type="SUPFAM" id="SSF55729">
    <property type="entry name" value="Acyl-CoA N-acyltransferases (Nat)"/>
    <property type="match status" value="1"/>
</dbReference>
<dbReference type="Gene3D" id="3.30.70.1450">
    <property type="entry name" value="Regulator of K+ conductance, C-terminal domain"/>
    <property type="match status" value="1"/>
</dbReference>
<dbReference type="Pfam" id="PF00583">
    <property type="entry name" value="Acetyltransf_1"/>
    <property type="match status" value="1"/>
</dbReference>
<protein>
    <submittedName>
        <fullName evidence="13">Potassium/proton antiporter</fullName>
    </submittedName>
</protein>
<keyword evidence="8" id="KW-0406">Ion transport</keyword>
<feature type="transmembrane region" description="Helical" evidence="10">
    <location>
        <begin position="6"/>
        <end position="22"/>
    </location>
</feature>
<keyword evidence="7 10" id="KW-1133">Transmembrane helix</keyword>
<keyword evidence="6 10" id="KW-0812">Transmembrane</keyword>
<dbReference type="PROSITE" id="PS51202">
    <property type="entry name" value="RCK_C"/>
    <property type="match status" value="1"/>
</dbReference>
<evidence type="ECO:0000259" key="12">
    <source>
        <dbReference type="PROSITE" id="PS51202"/>
    </source>
</evidence>
<organism evidence="13 14">
    <name type="scientific">Pontiella agarivorans</name>
    <dbReference type="NCBI Taxonomy" id="3038953"/>
    <lineage>
        <taxon>Bacteria</taxon>
        <taxon>Pseudomonadati</taxon>
        <taxon>Kiritimatiellota</taxon>
        <taxon>Kiritimatiellia</taxon>
        <taxon>Kiritimatiellales</taxon>
        <taxon>Pontiellaceae</taxon>
        <taxon>Pontiella</taxon>
    </lineage>
</organism>
<feature type="transmembrane region" description="Helical" evidence="10">
    <location>
        <begin position="219"/>
        <end position="250"/>
    </location>
</feature>
<feature type="transmembrane region" description="Helical" evidence="10">
    <location>
        <begin position="293"/>
        <end position="317"/>
    </location>
</feature>
<feature type="domain" description="N-acetyltransferase" evidence="11">
    <location>
        <begin position="520"/>
        <end position="684"/>
    </location>
</feature>
<dbReference type="InterPro" id="IPR006037">
    <property type="entry name" value="RCK_C"/>
</dbReference>
<dbReference type="InterPro" id="IPR016181">
    <property type="entry name" value="Acyl_CoA_acyltransferase"/>
</dbReference>
<accession>A0ABU5MVY3</accession>
<reference evidence="13 14" key="1">
    <citation type="journal article" date="2024" name="Appl. Environ. Microbiol.">
        <title>Pontiella agarivorans sp. nov., a novel marine anaerobic bacterium capable of degrading macroalgal polysaccharides and fixing nitrogen.</title>
        <authorList>
            <person name="Liu N."/>
            <person name="Kivenson V."/>
            <person name="Peng X."/>
            <person name="Cui Z."/>
            <person name="Lankiewicz T.S."/>
            <person name="Gosselin K.M."/>
            <person name="English C.J."/>
            <person name="Blair E.M."/>
            <person name="O'Malley M.A."/>
            <person name="Valentine D.L."/>
        </authorList>
    </citation>
    <scope>NUCLEOTIDE SEQUENCE [LARGE SCALE GENOMIC DNA]</scope>
    <source>
        <strain evidence="13 14">NLcol2</strain>
    </source>
</reference>
<feature type="transmembrane region" description="Helical" evidence="10">
    <location>
        <begin position="118"/>
        <end position="136"/>
    </location>
</feature>
<name>A0ABU5MVY3_9BACT</name>
<feature type="transmembrane region" description="Helical" evidence="10">
    <location>
        <begin position="29"/>
        <end position="49"/>
    </location>
</feature>
<evidence type="ECO:0000256" key="8">
    <source>
        <dbReference type="ARBA" id="ARBA00023065"/>
    </source>
</evidence>
<dbReference type="CDD" id="cd04301">
    <property type="entry name" value="NAT_SF"/>
    <property type="match status" value="1"/>
</dbReference>
<dbReference type="Gene3D" id="3.40.630.30">
    <property type="match status" value="1"/>
</dbReference>
<comment type="subcellular location">
    <subcellularLocation>
        <location evidence="1">Cell membrane</location>
        <topology evidence="1">Multi-pass membrane protein</topology>
    </subcellularLocation>
</comment>
<evidence type="ECO:0000256" key="7">
    <source>
        <dbReference type="ARBA" id="ARBA00022989"/>
    </source>
</evidence>
<dbReference type="NCBIfam" id="NF003715">
    <property type="entry name" value="PRK05326.1-2"/>
    <property type="match status" value="1"/>
</dbReference>
<gene>
    <name evidence="13" type="ORF">P9H32_06345</name>
</gene>
<keyword evidence="3" id="KW-0050">Antiport</keyword>
<keyword evidence="14" id="KW-1185">Reference proteome</keyword>
<keyword evidence="9 10" id="KW-0472">Membrane</keyword>
<feature type="transmembrane region" description="Helical" evidence="10">
    <location>
        <begin position="85"/>
        <end position="106"/>
    </location>
</feature>
<feature type="transmembrane region" description="Helical" evidence="10">
    <location>
        <begin position="185"/>
        <end position="207"/>
    </location>
</feature>
<evidence type="ECO:0000256" key="6">
    <source>
        <dbReference type="ARBA" id="ARBA00022692"/>
    </source>
</evidence>
<feature type="transmembrane region" description="Helical" evidence="10">
    <location>
        <begin position="329"/>
        <end position="349"/>
    </location>
</feature>
<feature type="transmembrane region" description="Helical" evidence="10">
    <location>
        <begin position="361"/>
        <end position="384"/>
    </location>
</feature>
<sequence length="684" mass="74276">MDSVYLIGSLILIGVVLAAVWLDRWSVPVILIALCAGILCGSDVLNLWYFDDISLTKQIANLALVFILFHGGFSTRKSDFQAVALPAGGLATWGVILTAATTFGVLRYLLEWPFEQSILLSVIISSTDAAAIFSILRRQSLPKKLSSITEIESGANDPMAVLLTAAVLGMLTSSDTALPMTVVQFIWKFSAAPLVGWAIGRAGLWLFNRLSPQDRGHYYVLSLGMILLTYGIADALQASGMLAVFVAGYVMGNRPFVHKQGVTNFSAALSTVANIAMFVMLGLQVFPHQWANIWMQGIIVFAVLTFISRPLAVLIGTIGMRLGWKDKTFIAWAGLRGSVPIVLATYPAAAGLAVGQDIFNMVFFAVLLSIAVQGSTLGVLAKWLKLTCPMRPKPLFNLELVTMSKSDFDLIVVDLPDPQDVIGKTIAELQLPAGAVITLITRGKLLIAPKGSTHLHGGDQVTVLAHASEEEAIRSVLLDAVAEEASVEKEELPDQHAGDDGASAAEEMLKAVSGECLMDIRIERVTNRQQVDVLASLAAEIWNEHFPEIIGQEQVDYMLEQFQSIEALESQIDSGYEYYLALHGDDPVGYLSLIPNYVDGKLMISKIYVKGPCRGSGLGGIFLEYSKARAKESGADAICLTVNRNNTPAVEWYRRKGFEVTDEVKKDIGSGFLMDDFVMECTLD</sequence>
<dbReference type="Pfam" id="PF02080">
    <property type="entry name" value="TrkA_C"/>
    <property type="match status" value="1"/>
</dbReference>
<dbReference type="PROSITE" id="PS51186">
    <property type="entry name" value="GNAT"/>
    <property type="match status" value="1"/>
</dbReference>
<evidence type="ECO:0000313" key="13">
    <source>
        <dbReference type="EMBL" id="MDZ8118246.1"/>
    </source>
</evidence>
<evidence type="ECO:0000256" key="9">
    <source>
        <dbReference type="ARBA" id="ARBA00023136"/>
    </source>
</evidence>
<evidence type="ECO:0000256" key="4">
    <source>
        <dbReference type="ARBA" id="ARBA00022475"/>
    </source>
</evidence>
<evidence type="ECO:0000313" key="14">
    <source>
        <dbReference type="Proteomes" id="UP001290861"/>
    </source>
</evidence>
<evidence type="ECO:0000256" key="3">
    <source>
        <dbReference type="ARBA" id="ARBA00022449"/>
    </source>
</evidence>
<comment type="caution">
    <text evidence="13">The sequence shown here is derived from an EMBL/GenBank/DDBJ whole genome shotgun (WGS) entry which is preliminary data.</text>
</comment>
<evidence type="ECO:0000256" key="1">
    <source>
        <dbReference type="ARBA" id="ARBA00004651"/>
    </source>
</evidence>
<feature type="domain" description="RCK C-terminal" evidence="12">
    <location>
        <begin position="398"/>
        <end position="479"/>
    </location>
</feature>
<dbReference type="EMBL" id="JARVCO010000007">
    <property type="protein sequence ID" value="MDZ8118246.1"/>
    <property type="molecule type" value="Genomic_DNA"/>
</dbReference>
<dbReference type="Pfam" id="PF00999">
    <property type="entry name" value="Na_H_Exchanger"/>
    <property type="match status" value="1"/>
</dbReference>
<keyword evidence="5" id="KW-0630">Potassium</keyword>
<dbReference type="Gene3D" id="1.20.1530.20">
    <property type="match status" value="1"/>
</dbReference>
<evidence type="ECO:0000256" key="2">
    <source>
        <dbReference type="ARBA" id="ARBA00022448"/>
    </source>
</evidence>
<dbReference type="InterPro" id="IPR038770">
    <property type="entry name" value="Na+/solute_symporter_sf"/>
</dbReference>
<feature type="transmembrane region" description="Helical" evidence="10">
    <location>
        <begin position="262"/>
        <end position="287"/>
    </location>
</feature>
<dbReference type="InterPro" id="IPR036721">
    <property type="entry name" value="RCK_C_sf"/>
</dbReference>